<dbReference type="InterPro" id="IPR015797">
    <property type="entry name" value="NUDIX_hydrolase-like_dom_sf"/>
</dbReference>
<dbReference type="GO" id="GO:0005739">
    <property type="term" value="C:mitochondrion"/>
    <property type="evidence" value="ECO:0007669"/>
    <property type="project" value="TreeGrafter"/>
</dbReference>
<comment type="cofactor">
    <cofactor evidence="1">
        <name>Mn(2+)</name>
        <dbReference type="ChEBI" id="CHEBI:29035"/>
    </cofactor>
</comment>
<evidence type="ECO:0000313" key="10">
    <source>
        <dbReference type="Proteomes" id="UP000256645"/>
    </source>
</evidence>
<keyword evidence="4" id="KW-0378">Hydrolase</keyword>
<feature type="region of interest" description="Disordered" evidence="7">
    <location>
        <begin position="1"/>
        <end position="29"/>
    </location>
</feature>
<comment type="cofactor">
    <cofactor evidence="2">
        <name>Mg(2+)</name>
        <dbReference type="ChEBI" id="CHEBI:18420"/>
    </cofactor>
</comment>
<dbReference type="AlphaFoldDB" id="A0A3D8S8N8"/>
<evidence type="ECO:0000256" key="1">
    <source>
        <dbReference type="ARBA" id="ARBA00001936"/>
    </source>
</evidence>
<gene>
    <name evidence="9" type="ORF">BP6252_03837</name>
</gene>
<comment type="caution">
    <text evidence="9">The sequence shown here is derived from an EMBL/GenBank/DDBJ whole genome shotgun (WGS) entry which is preliminary data.</text>
</comment>
<dbReference type="GO" id="GO:0016818">
    <property type="term" value="F:hydrolase activity, acting on acid anhydrides, in phosphorus-containing anhydrides"/>
    <property type="evidence" value="ECO:0007669"/>
    <property type="project" value="InterPro"/>
</dbReference>
<dbReference type="Proteomes" id="UP000256645">
    <property type="component" value="Unassembled WGS sequence"/>
</dbReference>
<dbReference type="CDD" id="cd18870">
    <property type="entry name" value="NUDIX_AcylCoAdiphos_Nudt19"/>
    <property type="match status" value="1"/>
</dbReference>
<dbReference type="SUPFAM" id="SSF55811">
    <property type="entry name" value="Nudix"/>
    <property type="match status" value="1"/>
</dbReference>
<evidence type="ECO:0000256" key="6">
    <source>
        <dbReference type="ARBA" id="ARBA00023211"/>
    </source>
</evidence>
<evidence type="ECO:0000256" key="4">
    <source>
        <dbReference type="ARBA" id="ARBA00022801"/>
    </source>
</evidence>
<evidence type="ECO:0000259" key="8">
    <source>
        <dbReference type="PROSITE" id="PS51462"/>
    </source>
</evidence>
<feature type="domain" description="Nudix hydrolase" evidence="8">
    <location>
        <begin position="26"/>
        <end position="238"/>
    </location>
</feature>
<reference evidence="9 10" key="1">
    <citation type="journal article" date="2018" name="IMA Fungus">
        <title>IMA Genome-F 9: Draft genome sequence of Annulohypoxylon stygium, Aspergillus mulundensis, Berkeleyomyces basicola (syn. Thielaviopsis basicola), Ceratocystis smalleyi, two Cercospora beticola strains, Coleophoma cylindrospora, Fusarium fracticaudum, Phialophora cf. hyalina, and Morchella septimelata.</title>
        <authorList>
            <person name="Wingfield B.D."/>
            <person name="Bills G.F."/>
            <person name="Dong Y."/>
            <person name="Huang W."/>
            <person name="Nel W.J."/>
            <person name="Swalarsk-Parry B.S."/>
            <person name="Vaghefi N."/>
            <person name="Wilken P.M."/>
            <person name="An Z."/>
            <person name="de Beer Z.W."/>
            <person name="De Vos L."/>
            <person name="Chen L."/>
            <person name="Duong T.A."/>
            <person name="Gao Y."/>
            <person name="Hammerbacher A."/>
            <person name="Kikkert J.R."/>
            <person name="Li Y."/>
            <person name="Li H."/>
            <person name="Li K."/>
            <person name="Li Q."/>
            <person name="Liu X."/>
            <person name="Ma X."/>
            <person name="Naidoo K."/>
            <person name="Pethybridge S.J."/>
            <person name="Sun J."/>
            <person name="Steenkamp E.T."/>
            <person name="van der Nest M.A."/>
            <person name="van Wyk S."/>
            <person name="Wingfield M.J."/>
            <person name="Xiong C."/>
            <person name="Yue Q."/>
            <person name="Zhang X."/>
        </authorList>
    </citation>
    <scope>NUCLEOTIDE SEQUENCE [LARGE SCALE GENOMIC DNA]</scope>
    <source>
        <strain evidence="9 10">BP6252</strain>
    </source>
</reference>
<organism evidence="9 10">
    <name type="scientific">Coleophoma cylindrospora</name>
    <dbReference type="NCBI Taxonomy" id="1849047"/>
    <lineage>
        <taxon>Eukaryota</taxon>
        <taxon>Fungi</taxon>
        <taxon>Dikarya</taxon>
        <taxon>Ascomycota</taxon>
        <taxon>Pezizomycotina</taxon>
        <taxon>Leotiomycetes</taxon>
        <taxon>Helotiales</taxon>
        <taxon>Dermateaceae</taxon>
        <taxon>Coleophoma</taxon>
    </lineage>
</organism>
<keyword evidence="6" id="KW-0464">Manganese</keyword>
<dbReference type="STRING" id="1849047.A0A3D8S8N8"/>
<dbReference type="InterPro" id="IPR039121">
    <property type="entry name" value="NUDT19"/>
</dbReference>
<sequence>MAPSAQAGLKKQYVSSDKAPTRKPMEPRPSASILLISPINQILLLHRVRRKSDAFAAAHVFPGGNLSASQDGDIPAPDHPQRHVDGPAYRLGAIRECFEESGILLARKNDGSGSLLEVPEIEKNRARKEIHSGNLKFVDWVKTQGGVVDSESLLPYTRWITPTNVPKRFTTQMYIYFLPLQTTSISSLGLPITSEAMIPIPTSDGGIEHTAALFQSCSQWLSQAAQNEIILFPPQFYLMYLLSPFLQASEAPTALSVEELQKQRDYVMEFLKTDGDGKGVLWKDKVMSPMGLGGFSKDGRAILALDKPGPELKASGRRGDERRVVLVKFGKQGPRDVEVRLRAEVLAEQREGASKL</sequence>
<evidence type="ECO:0000256" key="3">
    <source>
        <dbReference type="ARBA" id="ARBA00022723"/>
    </source>
</evidence>
<name>A0A3D8S8N8_9HELO</name>
<evidence type="ECO:0000256" key="5">
    <source>
        <dbReference type="ARBA" id="ARBA00022842"/>
    </source>
</evidence>
<accession>A0A3D8S8N8</accession>
<protein>
    <recommendedName>
        <fullName evidence="8">Nudix hydrolase domain-containing protein</fullName>
    </recommendedName>
</protein>
<evidence type="ECO:0000313" key="9">
    <source>
        <dbReference type="EMBL" id="RDW82725.1"/>
    </source>
</evidence>
<keyword evidence="10" id="KW-1185">Reference proteome</keyword>
<dbReference type="EMBL" id="PDLM01000003">
    <property type="protein sequence ID" value="RDW82725.1"/>
    <property type="molecule type" value="Genomic_DNA"/>
</dbReference>
<dbReference type="Gene3D" id="3.90.79.10">
    <property type="entry name" value="Nucleoside Triphosphate Pyrophosphohydrolase"/>
    <property type="match status" value="1"/>
</dbReference>
<evidence type="ECO:0000256" key="7">
    <source>
        <dbReference type="SAM" id="MobiDB-lite"/>
    </source>
</evidence>
<proteinExistence type="predicted"/>
<dbReference type="PANTHER" id="PTHR12318">
    <property type="entry name" value="TESTOSTERONE-REGULATED PROTEIN RP2"/>
    <property type="match status" value="1"/>
</dbReference>
<dbReference type="PROSITE" id="PS51462">
    <property type="entry name" value="NUDIX"/>
    <property type="match status" value="1"/>
</dbReference>
<keyword evidence="3" id="KW-0479">Metal-binding</keyword>
<dbReference type="PANTHER" id="PTHR12318:SF0">
    <property type="entry name" value="ACYL-COENZYME A DIPHOSPHATASE NUDT19"/>
    <property type="match status" value="1"/>
</dbReference>
<dbReference type="OrthoDB" id="1695362at2759"/>
<dbReference type="InterPro" id="IPR000086">
    <property type="entry name" value="NUDIX_hydrolase_dom"/>
</dbReference>
<dbReference type="GO" id="GO:0046872">
    <property type="term" value="F:metal ion binding"/>
    <property type="evidence" value="ECO:0007669"/>
    <property type="project" value="UniProtKB-KW"/>
</dbReference>
<keyword evidence="5" id="KW-0460">Magnesium</keyword>
<evidence type="ECO:0000256" key="2">
    <source>
        <dbReference type="ARBA" id="ARBA00001946"/>
    </source>
</evidence>